<dbReference type="InterPro" id="IPR037185">
    <property type="entry name" value="EmrE-like"/>
</dbReference>
<evidence type="ECO:0000313" key="9">
    <source>
        <dbReference type="EMBL" id="GAW72410.1"/>
    </source>
</evidence>
<dbReference type="PANTHER" id="PTHR16119:SF17">
    <property type="entry name" value="TRANSMEMBRANE PROTEIN 144"/>
    <property type="match status" value="1"/>
</dbReference>
<keyword evidence="4" id="KW-0762">Sugar transport</keyword>
<dbReference type="Pfam" id="PF06800">
    <property type="entry name" value="Sugar_transport"/>
    <property type="match status" value="1"/>
</dbReference>
<feature type="transmembrane region" description="Helical" evidence="8">
    <location>
        <begin position="195"/>
        <end position="220"/>
    </location>
</feature>
<feature type="transmembrane region" description="Helical" evidence="8">
    <location>
        <begin position="61"/>
        <end position="83"/>
    </location>
</feature>
<dbReference type="PANTHER" id="PTHR16119">
    <property type="entry name" value="TRANSMEMBRANE PROTEIN 144"/>
    <property type="match status" value="1"/>
</dbReference>
<dbReference type="InterPro" id="IPR010651">
    <property type="entry name" value="Sugar_transport"/>
</dbReference>
<dbReference type="EMBL" id="BDGB01000070">
    <property type="protein sequence ID" value="GAW72410.1"/>
    <property type="molecule type" value="Genomic_DNA"/>
</dbReference>
<dbReference type="GO" id="GO:0005886">
    <property type="term" value="C:plasma membrane"/>
    <property type="evidence" value="ECO:0007669"/>
    <property type="project" value="UniProtKB-SubCell"/>
</dbReference>
<dbReference type="OrthoDB" id="1452595at2"/>
<comment type="caution">
    <text evidence="9">The sequence shown here is derived from an EMBL/GenBank/DDBJ whole genome shotgun (WGS) entry which is preliminary data.</text>
</comment>
<reference evidence="10 12" key="2">
    <citation type="journal article" date="2019" name="Appl. Microbiol. Biotechnol.">
        <title>Uncovering carbohydrate metabolism through a genotype-phenotype association study of 56 lactic acid bacteria genomes.</title>
        <authorList>
            <person name="Buron-Moles G."/>
            <person name="Chailyan A."/>
            <person name="Dolejs I."/>
            <person name="Forster J."/>
            <person name="Miks M.H."/>
        </authorList>
    </citation>
    <scope>NUCLEOTIDE SEQUENCE [LARGE SCALE GENOMIC DNA]</scope>
    <source>
        <strain evidence="10 12">DSM 10551</strain>
    </source>
</reference>
<evidence type="ECO:0000256" key="6">
    <source>
        <dbReference type="ARBA" id="ARBA00022989"/>
    </source>
</evidence>
<keyword evidence="5 8" id="KW-0812">Transmembrane</keyword>
<feature type="transmembrane region" description="Helical" evidence="8">
    <location>
        <begin position="117"/>
        <end position="138"/>
    </location>
</feature>
<feature type="transmembrane region" description="Helical" evidence="8">
    <location>
        <begin position="257"/>
        <end position="282"/>
    </location>
</feature>
<dbReference type="GO" id="GO:0015144">
    <property type="term" value="F:carbohydrate transmembrane transporter activity"/>
    <property type="evidence" value="ECO:0007669"/>
    <property type="project" value="InterPro"/>
</dbReference>
<feature type="transmembrane region" description="Helical" evidence="8">
    <location>
        <begin position="294"/>
        <end position="314"/>
    </location>
</feature>
<evidence type="ECO:0000256" key="5">
    <source>
        <dbReference type="ARBA" id="ARBA00022692"/>
    </source>
</evidence>
<gene>
    <name evidence="9" type="primary">glcU_2</name>
    <name evidence="10" type="ORF">C5L28_001849</name>
    <name evidence="9" type="ORF">LPKJCM_01525</name>
</gene>
<sequence>MSILLALIPPLTWGATGIIGTKMGGSAAQQTFGESCGALILGLGVYLFFVNPSGIQVSWRIWLVGLCSGLFWAVGTAGQFIAYKKMGGSAAFPLSTAAQIVANALLAATILGEWTTVRVWVFGIISIALVTIGALAIAARSKAEKRISKSHPKSYSEGLLALLVSTIGFALYFIFPNLLVRFGFITSRIHNANDGINYMTAIVTPQAIGQIIGSILIALFVLHEYQLFKMPVVKNFTTGITWAIGNLFMFISAANPAIGQATATTLSQLGIVVGTFGGIYILHEYKTADQMVKIVIGTVLVIIGSILITNLKMLS</sequence>
<evidence type="ECO:0000256" key="7">
    <source>
        <dbReference type="ARBA" id="ARBA00023136"/>
    </source>
</evidence>
<dbReference type="RefSeq" id="WP_057963391.1">
    <property type="nucleotide sequence ID" value="NZ_BAAAXO010000026.1"/>
</dbReference>
<dbReference type="EMBL" id="PUFL01000086">
    <property type="protein sequence ID" value="TDG88527.1"/>
    <property type="molecule type" value="Genomic_DNA"/>
</dbReference>
<comment type="similarity">
    <text evidence="2">Belongs to the GRP transporter (TC 2.A.7.5) family.</text>
</comment>
<evidence type="ECO:0000256" key="8">
    <source>
        <dbReference type="SAM" id="Phobius"/>
    </source>
</evidence>
<evidence type="ECO:0000256" key="4">
    <source>
        <dbReference type="ARBA" id="ARBA00022597"/>
    </source>
</evidence>
<feature type="transmembrane region" description="Helical" evidence="8">
    <location>
        <begin position="90"/>
        <end position="111"/>
    </location>
</feature>
<reference evidence="10" key="3">
    <citation type="submission" date="2019-02" db="EMBL/GenBank/DDBJ databases">
        <authorList>
            <person name="Buron G."/>
            <person name="Chaylann A."/>
            <person name="Dolejs I."/>
            <person name="Forster J."/>
            <person name="Miks M.H."/>
        </authorList>
    </citation>
    <scope>NUCLEOTIDE SEQUENCE</scope>
    <source>
        <strain evidence="10">DSM 10551</strain>
    </source>
</reference>
<dbReference type="CDD" id="cd23110">
    <property type="entry name" value="GRP"/>
    <property type="match status" value="1"/>
</dbReference>
<feature type="transmembrane region" description="Helical" evidence="8">
    <location>
        <begin position="232"/>
        <end position="251"/>
    </location>
</feature>
<feature type="transmembrane region" description="Helical" evidence="8">
    <location>
        <begin position="158"/>
        <end position="175"/>
    </location>
</feature>
<evidence type="ECO:0000256" key="2">
    <source>
        <dbReference type="ARBA" id="ARBA00006117"/>
    </source>
</evidence>
<evidence type="ECO:0000256" key="3">
    <source>
        <dbReference type="ARBA" id="ARBA00022448"/>
    </source>
</evidence>
<evidence type="ECO:0000313" key="12">
    <source>
        <dbReference type="Proteomes" id="UP000294668"/>
    </source>
</evidence>
<evidence type="ECO:0000256" key="1">
    <source>
        <dbReference type="ARBA" id="ARBA00004651"/>
    </source>
</evidence>
<evidence type="ECO:0000313" key="11">
    <source>
        <dbReference type="Proteomes" id="UP000214739"/>
    </source>
</evidence>
<reference evidence="9 11" key="1">
    <citation type="journal article" date="2017" name="Biosci Microbiota Food Health">
        <title>Genomic characterization reconfirms the taxonomic status of Lactobacillus parakefiri.</title>
        <authorList>
            <person name="Tanizawa Y."/>
            <person name="Kobayashi H."/>
            <person name="Kaminuma E."/>
            <person name="Sakamoto M."/>
            <person name="Ohkuma M."/>
            <person name="Nakamura Y."/>
            <person name="Arita M."/>
            <person name="Tohno M."/>
        </authorList>
    </citation>
    <scope>NUCLEOTIDE SEQUENCE [LARGE SCALE GENOMIC DNA]</scope>
    <source>
        <strain evidence="9 11">JCM 8573</strain>
    </source>
</reference>
<proteinExistence type="inferred from homology"/>
<dbReference type="Proteomes" id="UP000214739">
    <property type="component" value="Unassembled WGS sequence"/>
</dbReference>
<keyword evidence="3" id="KW-0813">Transport</keyword>
<organism evidence="9 11">
    <name type="scientific">Lentilactobacillus parakefiri</name>
    <dbReference type="NCBI Taxonomy" id="152332"/>
    <lineage>
        <taxon>Bacteria</taxon>
        <taxon>Bacillati</taxon>
        <taxon>Bacillota</taxon>
        <taxon>Bacilli</taxon>
        <taxon>Lactobacillales</taxon>
        <taxon>Lactobacillaceae</taxon>
        <taxon>Lentilactobacillus</taxon>
    </lineage>
</organism>
<accession>A0A224VJG9</accession>
<keyword evidence="6 8" id="KW-1133">Transmembrane helix</keyword>
<feature type="transmembrane region" description="Helical" evidence="8">
    <location>
        <begin position="31"/>
        <end position="49"/>
    </location>
</feature>
<comment type="subcellular location">
    <subcellularLocation>
        <location evidence="1">Cell membrane</location>
        <topology evidence="1">Multi-pass membrane protein</topology>
    </subcellularLocation>
</comment>
<dbReference type="SUPFAM" id="SSF103481">
    <property type="entry name" value="Multidrug resistance efflux transporter EmrE"/>
    <property type="match status" value="1"/>
</dbReference>
<protein>
    <submittedName>
        <fullName evidence="9">Glucose uptake protein</fullName>
    </submittedName>
</protein>
<keyword evidence="12" id="KW-1185">Reference proteome</keyword>
<dbReference type="AlphaFoldDB" id="A0A224VJG9"/>
<keyword evidence="7 8" id="KW-0472">Membrane</keyword>
<evidence type="ECO:0000313" key="10">
    <source>
        <dbReference type="EMBL" id="TDG88527.1"/>
    </source>
</evidence>
<dbReference type="Proteomes" id="UP000294668">
    <property type="component" value="Unassembled WGS sequence"/>
</dbReference>
<name>A0A224VJG9_9LACO</name>